<proteinExistence type="predicted"/>
<dbReference type="Proteomes" id="UP000003419">
    <property type="component" value="Unassembled WGS sequence"/>
</dbReference>
<evidence type="ECO:0000313" key="1">
    <source>
        <dbReference type="EMBL" id="EEI65945.1"/>
    </source>
</evidence>
<reference evidence="1 2" key="1">
    <citation type="submission" date="2009-01" db="EMBL/GenBank/DDBJ databases">
        <authorList>
            <person name="Qin X."/>
            <person name="Bachman B."/>
            <person name="Battles P."/>
            <person name="Bell A."/>
            <person name="Bess C."/>
            <person name="Bickham C."/>
            <person name="Chaboub L."/>
            <person name="Chen D."/>
            <person name="Coyle M."/>
            <person name="Deiros D.R."/>
            <person name="Dinh H."/>
            <person name="Forbes L."/>
            <person name="Fowler G."/>
            <person name="Francisco L."/>
            <person name="Fu Q."/>
            <person name="Gubbala S."/>
            <person name="Hale W."/>
            <person name="Han Y."/>
            <person name="Hemphill L."/>
            <person name="Highlander S.K."/>
            <person name="Hirani K."/>
            <person name="Hogues M."/>
            <person name="Jackson L."/>
            <person name="Jakkamsetti A."/>
            <person name="Javaid M."/>
            <person name="Jiang H."/>
            <person name="Korchina V."/>
            <person name="Kovar C."/>
            <person name="Lara F."/>
            <person name="Lee S."/>
            <person name="Mata R."/>
            <person name="Mathew T."/>
            <person name="Moen C."/>
            <person name="Morales K."/>
            <person name="Munidasa M."/>
            <person name="Nazareth L."/>
            <person name="Ngo R."/>
            <person name="Nguyen L."/>
            <person name="Okwuonu G."/>
            <person name="Ongeri F."/>
            <person name="Patil S."/>
            <person name="Petrosino J."/>
            <person name="Pham C."/>
            <person name="Pham P."/>
            <person name="Pu L.-L."/>
            <person name="Puazo M."/>
            <person name="Raj R."/>
            <person name="Reid J."/>
            <person name="Rouhana J."/>
            <person name="Saada N."/>
            <person name="Shang Y."/>
            <person name="Simmons D."/>
            <person name="Thornton R."/>
            <person name="Warren J."/>
            <person name="Weissenberger G."/>
            <person name="Zhang J."/>
            <person name="Zhang L."/>
            <person name="Zhou C."/>
            <person name="Zhu D."/>
            <person name="Muzny D."/>
            <person name="Worley K."/>
            <person name="Gibbs R."/>
        </authorList>
    </citation>
    <scope>NUCLEOTIDE SEQUENCE [LARGE SCALE GENOMIC DNA]</scope>
    <source>
        <strain evidence="1 2">CF48-3A</strain>
    </source>
</reference>
<gene>
    <name evidence="1" type="ORF">HMPREF0534_0744</name>
</gene>
<sequence length="57" mass="6590">MSEHMRKILNDVPTLKVFDFSQYVSKIPGIIKFTIGEPDFDTPEYVKRTGIESIENN</sequence>
<dbReference type="Gene3D" id="3.90.1150.10">
    <property type="entry name" value="Aspartate Aminotransferase, domain 1"/>
    <property type="match status" value="1"/>
</dbReference>
<protein>
    <submittedName>
        <fullName evidence="1">Putative aromatic-amino-acid transaminase</fullName>
    </submittedName>
</protein>
<name>A0A8D9S4Z7_LIMRT</name>
<dbReference type="AlphaFoldDB" id="A0A8D9S4Z7"/>
<organism evidence="1 2">
    <name type="scientific">Limosilactobacillus reuteri CF48-3A</name>
    <dbReference type="NCBI Taxonomy" id="525341"/>
    <lineage>
        <taxon>Bacteria</taxon>
        <taxon>Bacillati</taxon>
        <taxon>Bacillota</taxon>
        <taxon>Bacilli</taxon>
        <taxon>Lactobacillales</taxon>
        <taxon>Lactobacillaceae</taxon>
        <taxon>Limosilactobacillus</taxon>
    </lineage>
</organism>
<dbReference type="EMBL" id="ACHG01000077">
    <property type="protein sequence ID" value="EEI65945.1"/>
    <property type="molecule type" value="Genomic_DNA"/>
</dbReference>
<comment type="caution">
    <text evidence="1">The sequence shown here is derived from an EMBL/GenBank/DDBJ whole genome shotgun (WGS) entry which is preliminary data.</text>
</comment>
<dbReference type="InterPro" id="IPR015422">
    <property type="entry name" value="PyrdxlP-dep_Trfase_small"/>
</dbReference>
<accession>A0A8D9S4Z7</accession>
<evidence type="ECO:0000313" key="2">
    <source>
        <dbReference type="Proteomes" id="UP000003419"/>
    </source>
</evidence>